<dbReference type="Proteomes" id="UP000215896">
    <property type="component" value="Unassembled WGS sequence"/>
</dbReference>
<keyword evidence="3" id="KW-1185">Reference proteome</keyword>
<proteinExistence type="predicted"/>
<comment type="caution">
    <text evidence="2">The sequence shown here is derived from an EMBL/GenBank/DDBJ whole genome shotgun (WGS) entry which is preliminary data.</text>
</comment>
<feature type="domain" description="DUF4253" evidence="1">
    <location>
        <begin position="184"/>
        <end position="287"/>
    </location>
</feature>
<organism evidence="2 3">
    <name type="scientific">Enemella evansiae</name>
    <dbReference type="NCBI Taxonomy" id="2016499"/>
    <lineage>
        <taxon>Bacteria</taxon>
        <taxon>Bacillati</taxon>
        <taxon>Actinomycetota</taxon>
        <taxon>Actinomycetes</taxon>
        <taxon>Propionibacteriales</taxon>
        <taxon>Propionibacteriaceae</taxon>
        <taxon>Enemella</taxon>
    </lineage>
</organism>
<evidence type="ECO:0000259" key="1">
    <source>
        <dbReference type="Pfam" id="PF14062"/>
    </source>
</evidence>
<gene>
    <name evidence="2" type="ORF">CGZ94_04235</name>
</gene>
<evidence type="ECO:0000313" key="2">
    <source>
        <dbReference type="EMBL" id="OYO16399.1"/>
    </source>
</evidence>
<reference evidence="2 3" key="1">
    <citation type="submission" date="2017-07" db="EMBL/GenBank/DDBJ databases">
        <title>Draft whole genome sequences of clinical Proprionibacteriaceae strains.</title>
        <authorList>
            <person name="Bernier A.-M."/>
            <person name="Bernard K."/>
            <person name="Domingo M.-C."/>
        </authorList>
    </citation>
    <scope>NUCLEOTIDE SEQUENCE [LARGE SCALE GENOMIC DNA]</scope>
    <source>
        <strain evidence="2 3">NML 030167</strain>
    </source>
</reference>
<accession>A0A255GKQ2</accession>
<dbReference type="Pfam" id="PF14062">
    <property type="entry name" value="DUF4253"/>
    <property type="match status" value="1"/>
</dbReference>
<name>A0A255GKQ2_9ACTN</name>
<sequence>MGFRDAIRDAMGSKVRATPASQGGLDLDDLGFDQVNDNDWIRLQLRATEAGDPDQHNPGLPAGRLVRMNVTGRSEPIALCWLSDRSDQFSEEWYAVADRFPNAGIWPVLVEGASAVEPGWLAGGVGAPQAVADDAEALLARTYSAAEELEGLEPWRSRWLGLAAGEPAKDQLVGVRPVAGERSLLLTPVTRPADVPAALGWTGAEGYEYTGGDVSAVLRSWEDRFGAVLVGLGPDRLRLSVERPPRYPEQARQLAGEHYGLAPDVIDQDPEAYAELLFSRREWDFWWN</sequence>
<dbReference type="OrthoDB" id="7839592at2"/>
<dbReference type="InterPro" id="IPR025349">
    <property type="entry name" value="DUF4253"/>
</dbReference>
<protein>
    <recommendedName>
        <fullName evidence="1">DUF4253 domain-containing protein</fullName>
    </recommendedName>
</protein>
<dbReference type="EMBL" id="NMVO01000003">
    <property type="protein sequence ID" value="OYO16399.1"/>
    <property type="molecule type" value="Genomic_DNA"/>
</dbReference>
<evidence type="ECO:0000313" key="3">
    <source>
        <dbReference type="Proteomes" id="UP000215896"/>
    </source>
</evidence>
<dbReference type="AlphaFoldDB" id="A0A255GKQ2"/>
<dbReference type="RefSeq" id="WP_094357564.1">
    <property type="nucleotide sequence ID" value="NZ_NMVK01000012.1"/>
</dbReference>